<protein>
    <submittedName>
        <fullName evidence="4">Sulfurtransferase</fullName>
    </submittedName>
</protein>
<gene>
    <name evidence="4" type="ORF">FM038_009980</name>
</gene>
<dbReference type="PROSITE" id="PS50206">
    <property type="entry name" value="RHODANESE_3"/>
    <property type="match status" value="2"/>
</dbReference>
<evidence type="ECO:0000259" key="3">
    <source>
        <dbReference type="PROSITE" id="PS50206"/>
    </source>
</evidence>
<keyword evidence="5" id="KW-1185">Reference proteome</keyword>
<name>A0ABX6VCK7_9GAMM</name>
<dbReference type="SMART" id="SM00450">
    <property type="entry name" value="RHOD"/>
    <property type="match status" value="2"/>
</dbReference>
<accession>A0ABX6VCK7</accession>
<evidence type="ECO:0000313" key="5">
    <source>
        <dbReference type="Proteomes" id="UP000316416"/>
    </source>
</evidence>
<dbReference type="RefSeq" id="WP_142870878.1">
    <property type="nucleotide sequence ID" value="NZ_CP045503.2"/>
</dbReference>
<evidence type="ECO:0000256" key="1">
    <source>
        <dbReference type="ARBA" id="ARBA00022679"/>
    </source>
</evidence>
<feature type="domain" description="Rhodanese" evidence="3">
    <location>
        <begin position="16"/>
        <end position="133"/>
    </location>
</feature>
<keyword evidence="1" id="KW-0808">Transferase</keyword>
<dbReference type="PANTHER" id="PTHR11364">
    <property type="entry name" value="THIOSULFATE SULFERTANSFERASE"/>
    <property type="match status" value="1"/>
</dbReference>
<dbReference type="PANTHER" id="PTHR11364:SF27">
    <property type="entry name" value="SULFURTRANSFERASE"/>
    <property type="match status" value="1"/>
</dbReference>
<dbReference type="Gene3D" id="3.40.250.10">
    <property type="entry name" value="Rhodanese-like domain"/>
    <property type="match status" value="2"/>
</dbReference>
<dbReference type="EMBL" id="CP045503">
    <property type="protein sequence ID" value="QPG60426.1"/>
    <property type="molecule type" value="Genomic_DNA"/>
</dbReference>
<feature type="domain" description="Rhodanese" evidence="3">
    <location>
        <begin position="170"/>
        <end position="289"/>
    </location>
</feature>
<dbReference type="InterPro" id="IPR001763">
    <property type="entry name" value="Rhodanese-like_dom"/>
</dbReference>
<evidence type="ECO:0000313" key="4">
    <source>
        <dbReference type="EMBL" id="QPG60426.1"/>
    </source>
</evidence>
<sequence length="290" mass="31944">MKSPLVTTEWLEQNLSHDKLILLDASMEKVVGKSPILYDTLACIPGAQKLDLENVLCDLSASMTHAFPTAEQFWDVISTLGITSNSHIVIYDNQGIYSSPRAWWIFRVMGFDNVYVLNGGLPQWLDEGRVTANHYSASILANPVLDRDSELMIHMQDAVCDSAYLLDNLSNKEMSIFDARGASRFSGQAPEPRAGVRSGHIPNSINLPFSKVLDGHCLKIPEQLSELFTEITVKEKDNPLAGSERIFSCGSGITACILILASVATGHHNNVLYDGSWADWGSDHKLPVEL</sequence>
<proteinExistence type="predicted"/>
<dbReference type="Pfam" id="PF00581">
    <property type="entry name" value="Rhodanese"/>
    <property type="match status" value="2"/>
</dbReference>
<dbReference type="InterPro" id="IPR036873">
    <property type="entry name" value="Rhodanese-like_dom_sf"/>
</dbReference>
<dbReference type="SUPFAM" id="SSF52821">
    <property type="entry name" value="Rhodanese/Cell cycle control phosphatase"/>
    <property type="match status" value="2"/>
</dbReference>
<keyword evidence="2" id="KW-0677">Repeat</keyword>
<dbReference type="Proteomes" id="UP000316416">
    <property type="component" value="Chromosome"/>
</dbReference>
<dbReference type="CDD" id="cd01449">
    <property type="entry name" value="TST_Repeat_2"/>
    <property type="match status" value="1"/>
</dbReference>
<reference evidence="4" key="1">
    <citation type="submission" date="2021-07" db="EMBL/GenBank/DDBJ databases">
        <title>Shewanella sp. YLB-07 whole genome sequence.</title>
        <authorList>
            <person name="Yu L."/>
        </authorList>
    </citation>
    <scope>NUCLEOTIDE SEQUENCE</scope>
    <source>
        <strain evidence="4">YLB-08</strain>
    </source>
</reference>
<dbReference type="CDD" id="cd01448">
    <property type="entry name" value="TST_Repeat_1"/>
    <property type="match status" value="1"/>
</dbReference>
<organism evidence="4 5">
    <name type="scientific">Shewanella eurypsychrophilus</name>
    <dbReference type="NCBI Taxonomy" id="2593656"/>
    <lineage>
        <taxon>Bacteria</taxon>
        <taxon>Pseudomonadati</taxon>
        <taxon>Pseudomonadota</taxon>
        <taxon>Gammaproteobacteria</taxon>
        <taxon>Alteromonadales</taxon>
        <taxon>Shewanellaceae</taxon>
        <taxon>Shewanella</taxon>
    </lineage>
</organism>
<dbReference type="InterPro" id="IPR045078">
    <property type="entry name" value="TST/MPST-like"/>
</dbReference>
<evidence type="ECO:0000256" key="2">
    <source>
        <dbReference type="ARBA" id="ARBA00022737"/>
    </source>
</evidence>